<evidence type="ECO:0000256" key="1">
    <source>
        <dbReference type="SAM" id="MobiDB-lite"/>
    </source>
</evidence>
<evidence type="ECO:0000313" key="4">
    <source>
        <dbReference type="Proteomes" id="UP001178461"/>
    </source>
</evidence>
<feature type="region of interest" description="Disordered" evidence="1">
    <location>
        <begin position="48"/>
        <end position="104"/>
    </location>
</feature>
<dbReference type="Pfam" id="PF15443">
    <property type="entry name" value="DUF4630"/>
    <property type="match status" value="1"/>
</dbReference>
<sequence>MDPPPAPHLREFQALVDRAGGRARLLLVGEAREGEPAPRALLETFARDLFAEPEPEPRKEPEAQPDPPAGGARKVFRRRRPAELDTLQAAPYSPGAGQGAAEARAAACRALRAALKLRADGAEAKKQRIPAFLQCIPWARRSRRKEGRSDAAPSSSSEDALQDPEEGVSLTNMEPNGNCEEACGVAAT</sequence>
<reference evidence="3" key="1">
    <citation type="submission" date="2022-12" db="EMBL/GenBank/DDBJ databases">
        <authorList>
            <person name="Alioto T."/>
            <person name="Alioto T."/>
            <person name="Gomez Garrido J."/>
        </authorList>
    </citation>
    <scope>NUCLEOTIDE SEQUENCE</scope>
</reference>
<dbReference type="PANTHER" id="PTHR35675:SF1">
    <property type="entry name" value="RIKEN CDNA 2810459M11 GENE"/>
    <property type="match status" value="1"/>
</dbReference>
<feature type="region of interest" description="Disordered" evidence="1">
    <location>
        <begin position="140"/>
        <end position="188"/>
    </location>
</feature>
<protein>
    <recommendedName>
        <fullName evidence="2">C2orf72-like C-terminal domain-containing protein</fullName>
    </recommendedName>
</protein>
<dbReference type="EMBL" id="OX395130">
    <property type="protein sequence ID" value="CAI5776095.1"/>
    <property type="molecule type" value="Genomic_DNA"/>
</dbReference>
<dbReference type="AlphaFoldDB" id="A0AA35P7T2"/>
<feature type="domain" description="C2orf72-like C-terminal" evidence="2">
    <location>
        <begin position="73"/>
        <end position="182"/>
    </location>
</feature>
<accession>A0AA35P7T2</accession>
<dbReference type="Proteomes" id="UP001178461">
    <property type="component" value="Chromosome 5"/>
</dbReference>
<feature type="compositionally biased region" description="Basic and acidic residues" evidence="1">
    <location>
        <begin position="48"/>
        <end position="62"/>
    </location>
</feature>
<name>A0AA35P7T2_9SAUR</name>
<dbReference type="PANTHER" id="PTHR35675">
    <property type="entry name" value="HYPOTHETICAL PROTEIN LOC100362216"/>
    <property type="match status" value="1"/>
</dbReference>
<proteinExistence type="predicted"/>
<dbReference type="InterPro" id="IPR027868">
    <property type="entry name" value="C2orf72-like_C"/>
</dbReference>
<keyword evidence="4" id="KW-1185">Reference proteome</keyword>
<feature type="compositionally biased region" description="Low complexity" evidence="1">
    <location>
        <begin position="150"/>
        <end position="159"/>
    </location>
</feature>
<gene>
    <name evidence="3" type="ORF">PODLI_1B027727</name>
</gene>
<evidence type="ECO:0000313" key="3">
    <source>
        <dbReference type="EMBL" id="CAI5776095.1"/>
    </source>
</evidence>
<evidence type="ECO:0000259" key="2">
    <source>
        <dbReference type="Pfam" id="PF15443"/>
    </source>
</evidence>
<organism evidence="3 4">
    <name type="scientific">Podarcis lilfordi</name>
    <name type="common">Lilford's wall lizard</name>
    <dbReference type="NCBI Taxonomy" id="74358"/>
    <lineage>
        <taxon>Eukaryota</taxon>
        <taxon>Metazoa</taxon>
        <taxon>Chordata</taxon>
        <taxon>Craniata</taxon>
        <taxon>Vertebrata</taxon>
        <taxon>Euteleostomi</taxon>
        <taxon>Lepidosauria</taxon>
        <taxon>Squamata</taxon>
        <taxon>Bifurcata</taxon>
        <taxon>Unidentata</taxon>
        <taxon>Episquamata</taxon>
        <taxon>Laterata</taxon>
        <taxon>Lacertibaenia</taxon>
        <taxon>Lacertidae</taxon>
        <taxon>Podarcis</taxon>
    </lineage>
</organism>